<name>A0A4P6P489_9GAMM</name>
<keyword evidence="1" id="KW-1133">Transmembrane helix</keyword>
<feature type="transmembrane region" description="Helical" evidence="1">
    <location>
        <begin position="112"/>
        <end position="130"/>
    </location>
</feature>
<proteinExistence type="predicted"/>
<feature type="transmembrane region" description="Helical" evidence="1">
    <location>
        <begin position="53"/>
        <end position="73"/>
    </location>
</feature>
<evidence type="ECO:0000313" key="2">
    <source>
        <dbReference type="EMBL" id="QBG36446.1"/>
    </source>
</evidence>
<dbReference type="OrthoDB" id="5421573at2"/>
<evidence type="ECO:0000313" key="3">
    <source>
        <dbReference type="Proteomes" id="UP000290244"/>
    </source>
</evidence>
<dbReference type="KEGG" id="lsd:EMK97_12325"/>
<dbReference type="EMBL" id="CP034759">
    <property type="protein sequence ID" value="QBG36446.1"/>
    <property type="molecule type" value="Genomic_DNA"/>
</dbReference>
<evidence type="ECO:0000256" key="1">
    <source>
        <dbReference type="SAM" id="Phobius"/>
    </source>
</evidence>
<dbReference type="Proteomes" id="UP000290244">
    <property type="component" value="Chromosome"/>
</dbReference>
<feature type="transmembrane region" description="Helical" evidence="1">
    <location>
        <begin position="12"/>
        <end position="32"/>
    </location>
</feature>
<dbReference type="AlphaFoldDB" id="A0A4P6P489"/>
<organism evidence="2 3">
    <name type="scientific">Litorilituus sediminis</name>
    <dbReference type="NCBI Taxonomy" id="718192"/>
    <lineage>
        <taxon>Bacteria</taxon>
        <taxon>Pseudomonadati</taxon>
        <taxon>Pseudomonadota</taxon>
        <taxon>Gammaproteobacteria</taxon>
        <taxon>Alteromonadales</taxon>
        <taxon>Colwelliaceae</taxon>
        <taxon>Litorilituus</taxon>
    </lineage>
</organism>
<accession>A0A4P6P489</accession>
<protein>
    <submittedName>
        <fullName evidence="2">Uncharacterized protein</fullName>
    </submittedName>
</protein>
<sequence length="139" mass="14773">MKGAGGTSGGFGQFFIGLIMMCGGFYMLLNAITVSSSFGMGMRLYGFSAMGGSYNITSGMILIPFMFGVGLIFYNSKNILGWLLSIGSVAALIFGVISSLRFSFRTMSSFDLIVILVLAIGGIGLFLRSLKALDEKLPD</sequence>
<dbReference type="RefSeq" id="WP_130602602.1">
    <property type="nucleotide sequence ID" value="NZ_CP034759.1"/>
</dbReference>
<keyword evidence="1" id="KW-0472">Membrane</keyword>
<keyword evidence="1" id="KW-0812">Transmembrane</keyword>
<feature type="transmembrane region" description="Helical" evidence="1">
    <location>
        <begin position="79"/>
        <end position="100"/>
    </location>
</feature>
<gene>
    <name evidence="2" type="ORF">EMK97_12325</name>
</gene>
<keyword evidence="3" id="KW-1185">Reference proteome</keyword>
<reference evidence="2 3" key="1">
    <citation type="submission" date="2018-12" db="EMBL/GenBank/DDBJ databases">
        <title>Complete genome of Litorilituus sediminis.</title>
        <authorList>
            <person name="Liu A."/>
            <person name="Rong J."/>
        </authorList>
    </citation>
    <scope>NUCLEOTIDE SEQUENCE [LARGE SCALE GENOMIC DNA]</scope>
    <source>
        <strain evidence="2 3">JCM 17549</strain>
    </source>
</reference>